<evidence type="ECO:0008006" key="3">
    <source>
        <dbReference type="Google" id="ProtNLM"/>
    </source>
</evidence>
<sequence>MRAFISLSVLFRRAVVVLGLLLILSYTLLAIIRTEISEETSSGSYGVLDSVRKFDFGQGYIPVAFRPSTYLGTTSIQEPTTREDWESLTKEEWDSIAESVEGAEDAPAQQSKWPALKKQVADFIHRFSFTSLVLSRRPTRYQTDWEHLPPHINAFKQWEYSRGMLYQGTGARTQRFLEKARSGKGFVVSVVGGSVSKANQHTDHHDGRNLAQDWHIDPRPAVSQNLYNPLNLHHQIFQFLNQTFPASGQGTNIFVNGAQGGVGSDYFAGCWKEHIPEDSDLVLVDLGINDIRFVCNSVRHVAMLISPLSVDNRDISSMENYELLLRSILEMKTQPAVLNLQPFSLLFSTLSSASSLHIDVAAYYDTPVVSIRDVVLPRILNDPTRQVSAGGGVGTGLEIAKWFRNVPEDELVAGDAKNVYVPEADRWVDLMHISGHGHTLLAELAVHYLQTQIQLMAPYDVYNAEDGSLEGAVWVSNLTSIIDSQSSVVSSDGKAASTSDIPGILLTSHYTNKPALRSNPHCISTNSAIRHDRLRLNKDGIKTHGAWFEYDWGEKHYLVAKEPGSRISIPFNVTVPALLEDPLGRTASESNSHMTGQGYVKLGHLRSNVLGLGSLECWVDRAAGTDGASSENNRSTGTLKHPTRVDGWWDIRERNQGVLTTIADDLLPGQYTLQCKLLHQTLDPDGGTEFRLIAVVYD</sequence>
<keyword evidence="2" id="KW-1185">Reference proteome</keyword>
<dbReference type="PANTHER" id="PTHR34407:SF1">
    <property type="entry name" value="SGNH HYDROLASE-TYPE ESTERASE DOMAIN-CONTAINING PROTEIN"/>
    <property type="match status" value="1"/>
</dbReference>
<accession>A0A8H3TNL6</accession>
<dbReference type="CDD" id="cd00229">
    <property type="entry name" value="SGNH_hydrolase"/>
    <property type="match status" value="1"/>
</dbReference>
<organism evidence="1 2">
    <name type="scientific">Naganishia liquefaciens</name>
    <dbReference type="NCBI Taxonomy" id="104408"/>
    <lineage>
        <taxon>Eukaryota</taxon>
        <taxon>Fungi</taxon>
        <taxon>Dikarya</taxon>
        <taxon>Basidiomycota</taxon>
        <taxon>Agaricomycotina</taxon>
        <taxon>Tremellomycetes</taxon>
        <taxon>Filobasidiales</taxon>
        <taxon>Filobasidiaceae</taxon>
        <taxon>Naganishia</taxon>
    </lineage>
</organism>
<dbReference type="OrthoDB" id="544608at2759"/>
<dbReference type="AlphaFoldDB" id="A0A8H3TNL6"/>
<dbReference type="Proteomes" id="UP000620104">
    <property type="component" value="Unassembled WGS sequence"/>
</dbReference>
<dbReference type="SUPFAM" id="SSF52266">
    <property type="entry name" value="SGNH hydrolase"/>
    <property type="match status" value="1"/>
</dbReference>
<gene>
    <name evidence="1" type="ORF">NliqN6_0782</name>
</gene>
<name>A0A8H3TNL6_9TREE</name>
<dbReference type="PANTHER" id="PTHR34407">
    <property type="entry name" value="EXPRESSED PROTEIN"/>
    <property type="match status" value="1"/>
</dbReference>
<proteinExistence type="predicted"/>
<protein>
    <recommendedName>
        <fullName evidence="3">SGNH hydrolase-type esterase domain-containing protein</fullName>
    </recommendedName>
</protein>
<evidence type="ECO:0000313" key="2">
    <source>
        <dbReference type="Proteomes" id="UP000620104"/>
    </source>
</evidence>
<comment type="caution">
    <text evidence="1">The sequence shown here is derived from an EMBL/GenBank/DDBJ whole genome shotgun (WGS) entry which is preliminary data.</text>
</comment>
<reference evidence="1" key="1">
    <citation type="submission" date="2020-07" db="EMBL/GenBank/DDBJ databases">
        <title>Draft Genome Sequence of a Deep-Sea Yeast, Naganishia (Cryptococcus) liquefaciens strain N6.</title>
        <authorList>
            <person name="Han Y.W."/>
            <person name="Kajitani R."/>
            <person name="Morimoto H."/>
            <person name="Parhat M."/>
            <person name="Tsubouchi H."/>
            <person name="Bakenova O."/>
            <person name="Ogata M."/>
            <person name="Argunhan B."/>
            <person name="Aoki R."/>
            <person name="Kajiwara S."/>
            <person name="Itoh T."/>
            <person name="Iwasaki H."/>
        </authorList>
    </citation>
    <scope>NUCLEOTIDE SEQUENCE</scope>
    <source>
        <strain evidence="1">N6</strain>
    </source>
</reference>
<dbReference type="EMBL" id="BLZA01000007">
    <property type="protein sequence ID" value="GHJ84380.1"/>
    <property type="molecule type" value="Genomic_DNA"/>
</dbReference>
<evidence type="ECO:0000313" key="1">
    <source>
        <dbReference type="EMBL" id="GHJ84380.1"/>
    </source>
</evidence>